<dbReference type="Pfam" id="PF00582">
    <property type="entry name" value="Usp"/>
    <property type="match status" value="1"/>
</dbReference>
<dbReference type="PRINTS" id="PR01438">
    <property type="entry name" value="UNVRSLSTRESS"/>
</dbReference>
<gene>
    <name evidence="2" type="ORF">AaE_013970</name>
</gene>
<evidence type="ECO:0000259" key="1">
    <source>
        <dbReference type="Pfam" id="PF00582"/>
    </source>
</evidence>
<dbReference type="InterPro" id="IPR006016">
    <property type="entry name" value="UspA"/>
</dbReference>
<accession>A0A6A4ZH22</accession>
<dbReference type="Proteomes" id="UP000469452">
    <property type="component" value="Unassembled WGS sequence"/>
</dbReference>
<evidence type="ECO:0000313" key="3">
    <source>
        <dbReference type="Proteomes" id="UP000469452"/>
    </source>
</evidence>
<comment type="caution">
    <text evidence="2">The sequence shown here is derived from an EMBL/GenBank/DDBJ whole genome shotgun (WGS) entry which is preliminary data.</text>
</comment>
<dbReference type="Gene3D" id="3.40.50.12370">
    <property type="match status" value="1"/>
</dbReference>
<dbReference type="SUPFAM" id="SSF52402">
    <property type="entry name" value="Adenine nucleotide alpha hydrolases-like"/>
    <property type="match status" value="2"/>
</dbReference>
<dbReference type="VEuPathDB" id="FungiDB:H257_06567"/>
<feature type="domain" description="UspA" evidence="1">
    <location>
        <begin position="132"/>
        <end position="258"/>
    </location>
</feature>
<dbReference type="AlphaFoldDB" id="A0A6A4ZH22"/>
<reference evidence="2 3" key="1">
    <citation type="submission" date="2019-06" db="EMBL/GenBank/DDBJ databases">
        <title>Genomics analysis of Aphanomyces spp. identifies a new class of oomycete effector associated with host adaptation.</title>
        <authorList>
            <person name="Gaulin E."/>
        </authorList>
    </citation>
    <scope>NUCLEOTIDE SEQUENCE [LARGE SCALE GENOMIC DNA]</scope>
    <source>
        <strain evidence="2 3">E</strain>
    </source>
</reference>
<organism evidence="2 3">
    <name type="scientific">Aphanomyces astaci</name>
    <name type="common">Crayfish plague agent</name>
    <dbReference type="NCBI Taxonomy" id="112090"/>
    <lineage>
        <taxon>Eukaryota</taxon>
        <taxon>Sar</taxon>
        <taxon>Stramenopiles</taxon>
        <taxon>Oomycota</taxon>
        <taxon>Saprolegniomycetes</taxon>
        <taxon>Saprolegniales</taxon>
        <taxon>Verrucalvaceae</taxon>
        <taxon>Aphanomyces</taxon>
    </lineage>
</organism>
<dbReference type="EMBL" id="VJMI01019666">
    <property type="protein sequence ID" value="KAF0706748.1"/>
    <property type="molecule type" value="Genomic_DNA"/>
</dbReference>
<evidence type="ECO:0000313" key="2">
    <source>
        <dbReference type="EMBL" id="KAF0706748.1"/>
    </source>
</evidence>
<name>A0A6A4ZH22_APHAT</name>
<dbReference type="InterPro" id="IPR006015">
    <property type="entry name" value="Universal_stress_UspA"/>
</dbReference>
<proteinExistence type="predicted"/>
<protein>
    <recommendedName>
        <fullName evidence="1">UspA domain-containing protein</fullName>
    </recommendedName>
</protein>
<sequence>MRGSVGDLSRIVKPSQALRLILDTVSLLLHAVRACDTPGGSSLTSLQVINLLLHAGEETLASLHAFDTSKVSADVHDRFFALLHHDYFDAAAASLEAGQVVTDVCAALAAIEKSLIQEHLDQKRTLPTTSFCICVDGSRVARVACDVGVSLRRQGMVHVCCIDEFSTESRYSPEFITKDITALCRQQGVPDGKSVVRAQAQRLTQSTISSQLLELRDSCRADFIVVGAVGTKGPQPSQLGSNTMRAIRGSPVPVIIVPPVPSSYPAPPPTKPRVFVVAMDNSPIASKCFDTALKLLHPLDRLHVLHIQIPPHPLAVESSDQFAATRAPIYTAKLANAEVLGSVDVVPHSPGTTVAEQIQCYLADSRAQFIVFGLTGETHLARKVSSASPPQPLSMLSKQSTTASSTANVVPVGRVASSLLLSPRCVLVVCKESNS</sequence>